<accession>A0ABY9K1C7</accession>
<feature type="domain" description="ATP-dependent helicase C-terminal" evidence="1">
    <location>
        <begin position="8"/>
        <end position="104"/>
    </location>
</feature>
<reference evidence="2 3" key="1">
    <citation type="submission" date="2023-06" db="EMBL/GenBank/DDBJ databases">
        <title>Five Gram-positive bacteria isolated from mangrove sediments in Shenzhen, Guangdong, China.</title>
        <authorList>
            <person name="Yu S."/>
            <person name="Zheng W."/>
            <person name="Huang Y."/>
        </authorList>
    </citation>
    <scope>NUCLEOTIDE SEQUENCE [LARGE SCALE GENOMIC DNA]</scope>
    <source>
        <strain evidence="2 3">SaN35-3</strain>
    </source>
</reference>
<proteinExistence type="predicted"/>
<dbReference type="RefSeq" id="WP_306020347.1">
    <property type="nucleotide sequence ID" value="NZ_CP129013.1"/>
</dbReference>
<keyword evidence="2" id="KW-0347">Helicase</keyword>
<dbReference type="EMBL" id="CP129013">
    <property type="protein sequence ID" value="WLR43711.1"/>
    <property type="molecule type" value="Genomic_DNA"/>
</dbReference>
<evidence type="ECO:0000313" key="2">
    <source>
        <dbReference type="EMBL" id="WLR43711.1"/>
    </source>
</evidence>
<evidence type="ECO:0000313" key="3">
    <source>
        <dbReference type="Proteomes" id="UP001197974"/>
    </source>
</evidence>
<keyword evidence="2" id="KW-0378">Hydrolase</keyword>
<dbReference type="Pfam" id="PF13307">
    <property type="entry name" value="Helicase_C_2"/>
    <property type="match status" value="1"/>
</dbReference>
<organism evidence="2 3">
    <name type="scientific">Bacillus carboniphilus</name>
    <dbReference type="NCBI Taxonomy" id="86663"/>
    <lineage>
        <taxon>Bacteria</taxon>
        <taxon>Bacillati</taxon>
        <taxon>Bacillota</taxon>
        <taxon>Bacilli</taxon>
        <taxon>Bacillales</taxon>
        <taxon>Bacillaceae</taxon>
        <taxon>Bacillus</taxon>
    </lineage>
</organism>
<dbReference type="Gene3D" id="3.40.50.300">
    <property type="entry name" value="P-loop containing nucleotide triphosphate hydrolases"/>
    <property type="match status" value="1"/>
</dbReference>
<keyword evidence="2" id="KW-0547">Nucleotide-binding</keyword>
<evidence type="ECO:0000259" key="1">
    <source>
        <dbReference type="Pfam" id="PF13307"/>
    </source>
</evidence>
<keyword evidence="3" id="KW-1185">Reference proteome</keyword>
<dbReference type="Proteomes" id="UP001197974">
    <property type="component" value="Chromosome"/>
</dbReference>
<dbReference type="GO" id="GO:0004386">
    <property type="term" value="F:helicase activity"/>
    <property type="evidence" value="ECO:0007669"/>
    <property type="project" value="UniProtKB-KW"/>
</dbReference>
<keyword evidence="2" id="KW-0067">ATP-binding</keyword>
<name>A0ABY9K1C7_9BACI</name>
<dbReference type="InterPro" id="IPR006555">
    <property type="entry name" value="ATP-dep_Helicase_C"/>
</dbReference>
<protein>
    <submittedName>
        <fullName evidence="2">Helicase C-terminal domain-containing protein</fullName>
    </submittedName>
</protein>
<sequence length="119" mass="13316">MLNESFMLDDYTIIGQGVTNGSQSKLIKLFNQAVGPTIFIGTVSFFHSVNFISNEIDAVVLPKLPFVSPEEPLTAATIEAMDQTNMDPFQYYTLPEAVLTFKQMFNLLLSNNSKKRCID</sequence>
<gene>
    <name evidence="2" type="ORF">LC087_06125</name>
</gene>
<dbReference type="InterPro" id="IPR027417">
    <property type="entry name" value="P-loop_NTPase"/>
</dbReference>